<evidence type="ECO:0000313" key="1">
    <source>
        <dbReference type="EMBL" id="SPP94547.1"/>
    </source>
</evidence>
<name>A0A2U3PZG2_9BRAD</name>
<proteinExistence type="predicted"/>
<dbReference type="AlphaFoldDB" id="A0A2U3PZG2"/>
<dbReference type="Proteomes" id="UP000246085">
    <property type="component" value="Chromosome BRAD3257"/>
</dbReference>
<protein>
    <submittedName>
        <fullName evidence="1">Uncharacterized protein</fullName>
    </submittedName>
</protein>
<accession>A0A2U3PZG2</accession>
<reference evidence="1 2" key="1">
    <citation type="submission" date="2018-03" db="EMBL/GenBank/DDBJ databases">
        <authorList>
            <person name="Gully D."/>
        </authorList>
    </citation>
    <scope>NUCLEOTIDE SEQUENCE [LARGE SCALE GENOMIC DNA]</scope>
    <source>
        <strain evidence="1">ORS3257</strain>
    </source>
</reference>
<sequence>MSAASYEQTCKSAWSSPRAVIGLSFFAEADRLLNAKSKAIAARTKPSAMTRHPNLIAL</sequence>
<evidence type="ECO:0000313" key="2">
    <source>
        <dbReference type="Proteomes" id="UP000246085"/>
    </source>
</evidence>
<dbReference type="EMBL" id="LS398110">
    <property type="protein sequence ID" value="SPP94547.1"/>
    <property type="molecule type" value="Genomic_DNA"/>
</dbReference>
<gene>
    <name evidence="1" type="ORF">BRAD3257_3523</name>
</gene>
<organism evidence="1 2">
    <name type="scientific">Bradyrhizobium vignae</name>
    <dbReference type="NCBI Taxonomy" id="1549949"/>
    <lineage>
        <taxon>Bacteria</taxon>
        <taxon>Pseudomonadati</taxon>
        <taxon>Pseudomonadota</taxon>
        <taxon>Alphaproteobacteria</taxon>
        <taxon>Hyphomicrobiales</taxon>
        <taxon>Nitrobacteraceae</taxon>
        <taxon>Bradyrhizobium</taxon>
    </lineage>
</organism>
<dbReference type="KEGG" id="bvz:BRAD3257_3523"/>